<dbReference type="InterPro" id="IPR027417">
    <property type="entry name" value="P-loop_NTPase"/>
</dbReference>
<evidence type="ECO:0000313" key="3">
    <source>
        <dbReference type="Proteomes" id="UP000707451"/>
    </source>
</evidence>
<name>A0A9P7XGE3_9FUNG</name>
<dbReference type="OrthoDB" id="245563at2759"/>
<dbReference type="SUPFAM" id="SSF52540">
    <property type="entry name" value="P-loop containing nucleoside triphosphate hydrolases"/>
    <property type="match status" value="1"/>
</dbReference>
<protein>
    <recommendedName>
        <fullName evidence="1">Replication origin-binding protein domain-containing protein</fullName>
    </recommendedName>
</protein>
<dbReference type="InterPro" id="IPR003450">
    <property type="entry name" value="Replication_origin-bd"/>
</dbReference>
<evidence type="ECO:0000259" key="1">
    <source>
        <dbReference type="Pfam" id="PF02399"/>
    </source>
</evidence>
<keyword evidence="3" id="KW-1185">Reference proteome</keyword>
<dbReference type="Proteomes" id="UP000707451">
    <property type="component" value="Unassembled WGS sequence"/>
</dbReference>
<reference evidence="2" key="1">
    <citation type="submission" date="2021-06" db="EMBL/GenBank/DDBJ databases">
        <title>Genome Sequence of Mortierella hyaline Strain SCG-10, a Cold-Adapted, Nitrate-Reducing Fungus Isolated from Soil in Minnesota, USA.</title>
        <authorList>
            <person name="Aldossari N."/>
        </authorList>
    </citation>
    <scope>NUCLEOTIDE SEQUENCE</scope>
    <source>
        <strain evidence="2">SCG-10</strain>
    </source>
</reference>
<dbReference type="Pfam" id="PF02399">
    <property type="entry name" value="Herpes_ori_bp"/>
    <property type="match status" value="1"/>
</dbReference>
<accession>A0A9P7XGE3</accession>
<evidence type="ECO:0000313" key="2">
    <source>
        <dbReference type="EMBL" id="KAG9060860.1"/>
    </source>
</evidence>
<gene>
    <name evidence="2" type="ORF">KI688_007929</name>
</gene>
<comment type="caution">
    <text evidence="2">The sequence shown here is derived from an EMBL/GenBank/DDBJ whole genome shotgun (WGS) entry which is preliminary data.</text>
</comment>
<dbReference type="GO" id="GO:0005524">
    <property type="term" value="F:ATP binding"/>
    <property type="evidence" value="ECO:0007669"/>
    <property type="project" value="InterPro"/>
</dbReference>
<dbReference type="GO" id="GO:0006260">
    <property type="term" value="P:DNA replication"/>
    <property type="evidence" value="ECO:0007669"/>
    <property type="project" value="InterPro"/>
</dbReference>
<dbReference type="EMBL" id="JAHRHY010000029">
    <property type="protein sequence ID" value="KAG9060860.1"/>
    <property type="molecule type" value="Genomic_DNA"/>
</dbReference>
<feature type="domain" description="Replication origin-binding protein" evidence="1">
    <location>
        <begin position="570"/>
        <end position="718"/>
    </location>
</feature>
<proteinExistence type="predicted"/>
<sequence>MASETARVLAISLHNQPWFDEMYAPLLTALRSNAEFQQAEHSTSAIRFLSQLPEPSAVLITDEALTLRENSAVWEAVLEYVRRGGTAIVMGLFPSFVQPNSTKPFFSRAGLHWGTGSYHRTTLTLNRAAVDVANARKLPQRYSQKAVFVNNVVPENMWYKTDDNSLVQSAVFPPTSANTTGETAVAMATVGRGKLGDISSHEFFVAVDGPYKKEYSSYMDSTTFLKAYDSVPEEKRCFFEQIREGKACKEYYDIDWTLASSADESEIKRLEQQVFAAFLRVRNQHAPEFALDEENYRVLSASNSKKLSLHIVIPTYVFENNHQHQKAFFLAFQRFWCSALCNDEDAALLKRIDDGVYSRNRIMRILGSHKFLDPSRPLKRAEWHEPSMLADEEEFLITSIGLDSIKVTSDLYEVAAARALSTVTRKPREAIQSSLPKHIVDAVTAKFEQTEHAVQFFEMQGYIDRPMDFHLERKVQGYCIVCERGHDRENAFLRLVRSGAIFLHCYRSSIPGKEVCKRDFALAVEMEAAVALRTRHGLSHVDIPDHAQYLTHFHLAPPLEPLKLVETVNQPPSLLIRCDTGGGKTVYLEALVKANKESKFVAITPRRTHADMLEKRFHRFENYQDRLRGVIACERLVIQTESLHRIDMKYYRDDTILILDETSSLIKQMCSDKTHGNMHNLNLQIFERLIRRAKRVICLDADLSNEEIEIMKSLRSDFLVIDNTFRQQKDDKVVLFDDMWKLIKEVLVLLKARKRLYISSTMSAKWTEALDAMLTEEGFRGECVTKNTEEEKKRDIGKNINDTMTDLNYFIHTPTISVGVDYNVKDHVDYVVGTFSTHSEVDVETCMQMMRRVRHVKSKTYLVHANGTTVNLPTTAQEVREWICNQLNIVTGKVQASPTLKLQLDDNDDLTIPDDLYHRMYCHVMAKKHLSMNGFRSRLIQRAAQAGCFVTGNGDKLPLDDPIITAMKDKLGEITTILNRQIAGAAPISPDEFEELSRGTQELSAAQRASVHKFALVRTYDIREHSIVSGIQAEQAFWGCPSDLERPPEMTSMLKSDVQISSSILSGFSAS</sequence>
<dbReference type="GO" id="GO:0003688">
    <property type="term" value="F:DNA replication origin binding"/>
    <property type="evidence" value="ECO:0007669"/>
    <property type="project" value="InterPro"/>
</dbReference>
<dbReference type="AlphaFoldDB" id="A0A9P7XGE3"/>
<organism evidence="2 3">
    <name type="scientific">Linnemannia hyalina</name>
    <dbReference type="NCBI Taxonomy" id="64524"/>
    <lineage>
        <taxon>Eukaryota</taxon>
        <taxon>Fungi</taxon>
        <taxon>Fungi incertae sedis</taxon>
        <taxon>Mucoromycota</taxon>
        <taxon>Mortierellomycotina</taxon>
        <taxon>Mortierellomycetes</taxon>
        <taxon>Mortierellales</taxon>
        <taxon>Mortierellaceae</taxon>
        <taxon>Linnemannia</taxon>
    </lineage>
</organism>